<dbReference type="OrthoDB" id="779224at2759"/>
<dbReference type="PANTHER" id="PTHR31415">
    <property type="entry name" value="OS05G0367900 PROTEIN"/>
    <property type="match status" value="1"/>
</dbReference>
<evidence type="ECO:0000256" key="2">
    <source>
        <dbReference type="ARBA" id="ARBA00022692"/>
    </source>
</evidence>
<dbReference type="Pfam" id="PF03168">
    <property type="entry name" value="LEA_2"/>
    <property type="match status" value="1"/>
</dbReference>
<evidence type="ECO:0000313" key="8">
    <source>
        <dbReference type="Proteomes" id="UP001165190"/>
    </source>
</evidence>
<protein>
    <recommendedName>
        <fullName evidence="6">Late embryogenesis abundant protein LEA-2 subgroup domain-containing protein</fullName>
    </recommendedName>
</protein>
<comment type="subcellular location">
    <subcellularLocation>
        <location evidence="1">Membrane</location>
        <topology evidence="1">Single-pass membrane protein</topology>
    </subcellularLocation>
</comment>
<dbReference type="GO" id="GO:0009506">
    <property type="term" value="C:plasmodesma"/>
    <property type="evidence" value="ECO:0007669"/>
    <property type="project" value="TreeGrafter"/>
</dbReference>
<dbReference type="InterPro" id="IPR044839">
    <property type="entry name" value="NDR1-like"/>
</dbReference>
<dbReference type="Proteomes" id="UP001165190">
    <property type="component" value="Unassembled WGS sequence"/>
</dbReference>
<evidence type="ECO:0000256" key="5">
    <source>
        <dbReference type="SAM" id="Phobius"/>
    </source>
</evidence>
<dbReference type="PANTHER" id="PTHR31415:SF3">
    <property type="entry name" value="LATE EMBRYOGENESIS ABUNDANT (LEA) HYDROXYPROLINE-RICH GLYCOPROTEIN FAMILY"/>
    <property type="match status" value="1"/>
</dbReference>
<sequence length="220" mass="24926">MSDSNRSPIRDSRPVKHRHSTGYYAHRVHESFTARASKVLCAIFLFIFLFVGIVFFILWLSLHPHSPRFHMMDFTVPTLAQQSVLENALITFNVTARNSNQHMGIYYDSMVGSVFYKDRRIGSTSSFPPFFQEPKTTTIVQGTCGAATLTVNSNEGKEFMNDRQHGTVVLRLDITSGIGFKVSTWKSKHHKMHVNCDVAVGSDGSMLPAWKNKRCPVYFT</sequence>
<dbReference type="GO" id="GO:0098542">
    <property type="term" value="P:defense response to other organism"/>
    <property type="evidence" value="ECO:0007669"/>
    <property type="project" value="InterPro"/>
</dbReference>
<dbReference type="EMBL" id="BSYR01000014">
    <property type="protein sequence ID" value="GMI77537.1"/>
    <property type="molecule type" value="Genomic_DNA"/>
</dbReference>
<comment type="caution">
    <text evidence="7">The sequence shown here is derived from an EMBL/GenBank/DDBJ whole genome shotgun (WGS) entry which is preliminary data.</text>
</comment>
<dbReference type="AlphaFoldDB" id="A0A9W7LU20"/>
<name>A0A9W7LU20_HIBTR</name>
<reference evidence="7" key="1">
    <citation type="submission" date="2023-05" db="EMBL/GenBank/DDBJ databases">
        <title>Genome and transcriptome analyses reveal genes involved in the formation of fine ridges on petal epidermal cells in Hibiscus trionum.</title>
        <authorList>
            <person name="Koshimizu S."/>
            <person name="Masuda S."/>
            <person name="Ishii T."/>
            <person name="Shirasu K."/>
            <person name="Hoshino A."/>
            <person name="Arita M."/>
        </authorList>
    </citation>
    <scope>NUCLEOTIDE SEQUENCE</scope>
    <source>
        <strain evidence="7">Hamamatsu line</strain>
    </source>
</reference>
<keyword evidence="8" id="KW-1185">Reference proteome</keyword>
<evidence type="ECO:0000256" key="1">
    <source>
        <dbReference type="ARBA" id="ARBA00004167"/>
    </source>
</evidence>
<evidence type="ECO:0000313" key="7">
    <source>
        <dbReference type="EMBL" id="GMI77537.1"/>
    </source>
</evidence>
<feature type="transmembrane region" description="Helical" evidence="5">
    <location>
        <begin position="39"/>
        <end position="62"/>
    </location>
</feature>
<proteinExistence type="predicted"/>
<gene>
    <name evidence="7" type="ORF">HRI_001423000</name>
</gene>
<dbReference type="GO" id="GO:0005886">
    <property type="term" value="C:plasma membrane"/>
    <property type="evidence" value="ECO:0007669"/>
    <property type="project" value="TreeGrafter"/>
</dbReference>
<evidence type="ECO:0000259" key="6">
    <source>
        <dbReference type="Pfam" id="PF03168"/>
    </source>
</evidence>
<keyword evidence="3 5" id="KW-1133">Transmembrane helix</keyword>
<evidence type="ECO:0000256" key="3">
    <source>
        <dbReference type="ARBA" id="ARBA00022989"/>
    </source>
</evidence>
<feature type="domain" description="Late embryogenesis abundant protein LEA-2 subgroup" evidence="6">
    <location>
        <begin position="94"/>
        <end position="196"/>
    </location>
</feature>
<evidence type="ECO:0000256" key="4">
    <source>
        <dbReference type="ARBA" id="ARBA00023136"/>
    </source>
</evidence>
<keyword evidence="4 5" id="KW-0472">Membrane</keyword>
<accession>A0A9W7LU20</accession>
<keyword evidence="2 5" id="KW-0812">Transmembrane</keyword>
<dbReference type="InterPro" id="IPR004864">
    <property type="entry name" value="LEA_2"/>
</dbReference>
<organism evidence="7 8">
    <name type="scientific">Hibiscus trionum</name>
    <name type="common">Flower of an hour</name>
    <dbReference type="NCBI Taxonomy" id="183268"/>
    <lineage>
        <taxon>Eukaryota</taxon>
        <taxon>Viridiplantae</taxon>
        <taxon>Streptophyta</taxon>
        <taxon>Embryophyta</taxon>
        <taxon>Tracheophyta</taxon>
        <taxon>Spermatophyta</taxon>
        <taxon>Magnoliopsida</taxon>
        <taxon>eudicotyledons</taxon>
        <taxon>Gunneridae</taxon>
        <taxon>Pentapetalae</taxon>
        <taxon>rosids</taxon>
        <taxon>malvids</taxon>
        <taxon>Malvales</taxon>
        <taxon>Malvaceae</taxon>
        <taxon>Malvoideae</taxon>
        <taxon>Hibiscus</taxon>
    </lineage>
</organism>